<sequence length="86" mass="9924">MRTFNVLQERRTVNSSLQRNMLLVQCTIQTLKQATIKLTNTEKNNNLTMVRCNTGSRFIEGFTAILSSNDGVNNYFNVFFLEVTDR</sequence>
<evidence type="ECO:0000313" key="2">
    <source>
        <dbReference type="Proteomes" id="UP000055024"/>
    </source>
</evidence>
<comment type="caution">
    <text evidence="1">The sequence shown here is derived from an EMBL/GenBank/DDBJ whole genome shotgun (WGS) entry which is preliminary data.</text>
</comment>
<accession>A0A0V1H4D5</accession>
<name>A0A0V1H4D5_9BILA</name>
<dbReference type="AlphaFoldDB" id="A0A0V1H4D5"/>
<dbReference type="EMBL" id="JYDP01000138">
    <property type="protein sequence ID" value="KRZ05479.1"/>
    <property type="molecule type" value="Genomic_DNA"/>
</dbReference>
<reference evidence="1 2" key="1">
    <citation type="submission" date="2015-01" db="EMBL/GenBank/DDBJ databases">
        <title>Evolution of Trichinella species and genotypes.</title>
        <authorList>
            <person name="Korhonen P.K."/>
            <person name="Edoardo P."/>
            <person name="Giuseppe L.R."/>
            <person name="Gasser R.B."/>
        </authorList>
    </citation>
    <scope>NUCLEOTIDE SEQUENCE [LARGE SCALE GENOMIC DNA]</scope>
    <source>
        <strain evidence="1">ISS1029</strain>
    </source>
</reference>
<evidence type="ECO:0000313" key="1">
    <source>
        <dbReference type="EMBL" id="KRZ05479.1"/>
    </source>
</evidence>
<gene>
    <name evidence="1" type="ORF">T11_5866</name>
</gene>
<dbReference type="Proteomes" id="UP000055024">
    <property type="component" value="Unassembled WGS sequence"/>
</dbReference>
<organism evidence="1 2">
    <name type="scientific">Trichinella zimbabwensis</name>
    <dbReference type="NCBI Taxonomy" id="268475"/>
    <lineage>
        <taxon>Eukaryota</taxon>
        <taxon>Metazoa</taxon>
        <taxon>Ecdysozoa</taxon>
        <taxon>Nematoda</taxon>
        <taxon>Enoplea</taxon>
        <taxon>Dorylaimia</taxon>
        <taxon>Trichinellida</taxon>
        <taxon>Trichinellidae</taxon>
        <taxon>Trichinella</taxon>
    </lineage>
</organism>
<keyword evidence="2" id="KW-1185">Reference proteome</keyword>
<protein>
    <submittedName>
        <fullName evidence="1">Uncharacterized protein</fullName>
    </submittedName>
</protein>
<dbReference type="OrthoDB" id="10381595at2759"/>
<proteinExistence type="predicted"/>